<dbReference type="RefSeq" id="WP_147168075.1">
    <property type="nucleotide sequence ID" value="NZ_VOOR01000028.1"/>
</dbReference>
<sequence>MIWEAISKLLLLGTSRGQLPPQAIKALEQVGVNTQQPAEQLLLEALALYHQLRQAGFPYSKVPPAESQPEDIQHHRYPPRLQRLFPHIFKGNYRQLLPEFIALCQEHKLPPPPEYWPQLFHMAVKAPTFWAGLRQAMPPFAHRLLLQNPDWQAIAESAPGANAPLPAVLRRYRWEAPQNALDYLSERWDSLGFMEKKQALEAFDIQLGGQDEPFLTAALGDTRKEVRQKAAALLAQIPGSAVQEALQRASVQYLSAAGPAGLSLLPPAAPDDDLKNWGLQTGKTGKYPGGKGTAWAFEAISKVRPAFWEAHFKTDTVKSVRLFTQSNRQKVLTDAIANAALLHQDHTWIEALLRHWWRTGQAEKWASALGKQLMEALPSPAANAIARQHLSGQSGSLEEQSFIAHLLSLGTHTWEDDVALSIVGGLREWIGGAKAFYWNLWHYKRLLQVAAQKASPSILPQLEKGWPQRSPVWGQWEKDVEQLMRTLAFRRDLRQAIAEEARNR</sequence>
<organism evidence="1 2">
    <name type="scientific">Phaeodactylibacter luteus</name>
    <dbReference type="NCBI Taxonomy" id="1564516"/>
    <lineage>
        <taxon>Bacteria</taxon>
        <taxon>Pseudomonadati</taxon>
        <taxon>Bacteroidota</taxon>
        <taxon>Saprospiria</taxon>
        <taxon>Saprospirales</taxon>
        <taxon>Haliscomenobacteraceae</taxon>
        <taxon>Phaeodactylibacter</taxon>
    </lineage>
</organism>
<keyword evidence="2" id="KW-1185">Reference proteome</keyword>
<evidence type="ECO:0000313" key="2">
    <source>
        <dbReference type="Proteomes" id="UP000321580"/>
    </source>
</evidence>
<dbReference type="InterPro" id="IPR043746">
    <property type="entry name" value="DUF5691"/>
</dbReference>
<reference evidence="1 2" key="1">
    <citation type="submission" date="2019-08" db="EMBL/GenBank/DDBJ databases">
        <title>Genome of Phaeodactylibacter luteus.</title>
        <authorList>
            <person name="Bowman J.P."/>
        </authorList>
    </citation>
    <scope>NUCLEOTIDE SEQUENCE [LARGE SCALE GENOMIC DNA]</scope>
    <source>
        <strain evidence="1 2">KCTC 42180</strain>
    </source>
</reference>
<proteinExistence type="predicted"/>
<protein>
    <submittedName>
        <fullName evidence="1">Uncharacterized protein</fullName>
    </submittedName>
</protein>
<dbReference type="Proteomes" id="UP000321580">
    <property type="component" value="Unassembled WGS sequence"/>
</dbReference>
<name>A0A5C6RJA1_9BACT</name>
<dbReference type="Pfam" id="PF18944">
    <property type="entry name" value="DUF5691"/>
    <property type="match status" value="1"/>
</dbReference>
<evidence type="ECO:0000313" key="1">
    <source>
        <dbReference type="EMBL" id="TXB62506.1"/>
    </source>
</evidence>
<accession>A0A5C6RJA1</accession>
<comment type="caution">
    <text evidence="1">The sequence shown here is derived from an EMBL/GenBank/DDBJ whole genome shotgun (WGS) entry which is preliminary data.</text>
</comment>
<dbReference type="OrthoDB" id="262508at2"/>
<dbReference type="EMBL" id="VOOR01000028">
    <property type="protein sequence ID" value="TXB62506.1"/>
    <property type="molecule type" value="Genomic_DNA"/>
</dbReference>
<gene>
    <name evidence="1" type="ORF">FRY97_13485</name>
</gene>
<dbReference type="AlphaFoldDB" id="A0A5C6RJA1"/>